<dbReference type="EMBL" id="RDQJ01000018">
    <property type="protein sequence ID" value="RMX10991.1"/>
    <property type="molecule type" value="Genomic_DNA"/>
</dbReference>
<dbReference type="OrthoDB" id="8617719at2"/>
<feature type="compositionally biased region" description="Polar residues" evidence="1">
    <location>
        <begin position="12"/>
        <end position="21"/>
    </location>
</feature>
<evidence type="ECO:0000313" key="3">
    <source>
        <dbReference type="Proteomes" id="UP000275180"/>
    </source>
</evidence>
<organism evidence="2 3">
    <name type="scientific">Vandammella animalimorsus</name>
    <dbReference type="NCBI Taxonomy" id="2029117"/>
    <lineage>
        <taxon>Bacteria</taxon>
        <taxon>Pseudomonadati</taxon>
        <taxon>Pseudomonadota</taxon>
        <taxon>Betaproteobacteria</taxon>
        <taxon>Burkholderiales</taxon>
        <taxon>Comamonadaceae</taxon>
        <taxon>Vandammella</taxon>
    </lineage>
</organism>
<dbReference type="Proteomes" id="UP000275180">
    <property type="component" value="Unassembled WGS sequence"/>
</dbReference>
<evidence type="ECO:0000256" key="1">
    <source>
        <dbReference type="SAM" id="MobiDB-lite"/>
    </source>
</evidence>
<proteinExistence type="predicted"/>
<gene>
    <name evidence="2" type="ORF">EBQ34_11165</name>
</gene>
<accession>A0A3M6R6I4</accession>
<reference evidence="2 3" key="1">
    <citation type="submission" date="2018-10" db="EMBL/GenBank/DDBJ databases">
        <title>Comamonadaceae CDC group NO-1 genome sequencing and assembly.</title>
        <authorList>
            <person name="Bernier A.-M."/>
            <person name="Bernard K."/>
        </authorList>
    </citation>
    <scope>NUCLEOTIDE SEQUENCE [LARGE SCALE GENOMIC DNA]</scope>
    <source>
        <strain evidence="2 3">NML180582</strain>
    </source>
</reference>
<feature type="compositionally biased region" description="Basic and acidic residues" evidence="1">
    <location>
        <begin position="1"/>
        <end position="11"/>
    </location>
</feature>
<name>A0A3M6R6I4_9BURK</name>
<dbReference type="NCBIfam" id="TIGR02646">
    <property type="entry name" value="retron system putative HNH endonuclease"/>
    <property type="match status" value="1"/>
</dbReference>
<feature type="region of interest" description="Disordered" evidence="1">
    <location>
        <begin position="1"/>
        <end position="21"/>
    </location>
</feature>
<dbReference type="InterPro" id="IPR013467">
    <property type="entry name" value="HNH78-like"/>
</dbReference>
<evidence type="ECO:0000313" key="2">
    <source>
        <dbReference type="EMBL" id="RMX10991.1"/>
    </source>
</evidence>
<comment type="caution">
    <text evidence="2">The sequence shown here is derived from an EMBL/GenBank/DDBJ whole genome shotgun (WGS) entry which is preliminary data.</text>
</comment>
<protein>
    <submittedName>
        <fullName evidence="2">TIGR02646 family protein</fullName>
    </submittedName>
</protein>
<dbReference type="AlphaFoldDB" id="A0A3M6R6I4"/>
<sequence>MRTVKKGREPRSLTQHRMQTDASYENYADKDALRQALVTEQRGLCCYCQSRIRATSDGMKIEHWQCQSNYPERQLDFSNMHGVCKGNEGQSIKNQHCDTRKGNKELCFSLCDSNHPIERKIRFSSSGEMESDDEDVSKAINEVLNLNLGILKKNRREALTGFLQGLGQGKIDCEKELSKWDGSLGAELPPFSQIVVHYLLKRLKRLP</sequence>